<comment type="similarity">
    <text evidence="1">Belongs to the short-chain dehydrogenases/reductases (SDR) family.</text>
</comment>
<gene>
    <name evidence="4" type="ORF">UA74_29755</name>
</gene>
<dbReference type="EMBL" id="CP016076">
    <property type="protein sequence ID" value="APU17943.1"/>
    <property type="molecule type" value="Genomic_DNA"/>
</dbReference>
<evidence type="ECO:0000313" key="4">
    <source>
        <dbReference type="EMBL" id="APU17943.1"/>
    </source>
</evidence>
<dbReference type="GO" id="GO:0016614">
    <property type="term" value="F:oxidoreductase activity, acting on CH-OH group of donors"/>
    <property type="evidence" value="ECO:0007669"/>
    <property type="project" value="UniProtKB-ARBA"/>
</dbReference>
<dbReference type="NCBIfam" id="NF009389">
    <property type="entry name" value="PRK12748.1"/>
    <property type="match status" value="1"/>
</dbReference>
<feature type="region of interest" description="Disordered" evidence="3">
    <location>
        <begin position="1"/>
        <end position="20"/>
    </location>
</feature>
<name>A0AAC9LHE8_9PSEU</name>
<evidence type="ECO:0000313" key="5">
    <source>
        <dbReference type="Proteomes" id="UP000185511"/>
    </source>
</evidence>
<protein>
    <recommendedName>
        <fullName evidence="6">3-ketoacyl-ACP reductase</fullName>
    </recommendedName>
</protein>
<keyword evidence="2 4" id="KW-0560">Oxidoreductase</keyword>
<dbReference type="SUPFAM" id="SSF51735">
    <property type="entry name" value="NAD(P)-binding Rossmann-fold domains"/>
    <property type="match status" value="1"/>
</dbReference>
<dbReference type="PANTHER" id="PTHR48107">
    <property type="entry name" value="NADPH-DEPENDENT ALDEHYDE REDUCTASE-LIKE PROTEIN, CHLOROPLASTIC-RELATED"/>
    <property type="match status" value="1"/>
</dbReference>
<dbReference type="PROSITE" id="PS00061">
    <property type="entry name" value="ADH_SHORT"/>
    <property type="match status" value="1"/>
</dbReference>
<dbReference type="RefSeq" id="WP_075766378.1">
    <property type="nucleotide sequence ID" value="NZ_CP016076.1"/>
</dbReference>
<dbReference type="PRINTS" id="PR00081">
    <property type="entry name" value="GDHRDH"/>
</dbReference>
<accession>A0AAC9LHE8</accession>
<reference evidence="5" key="1">
    <citation type="submission" date="2016-06" db="EMBL/GenBank/DDBJ databases">
        <title>Complete genome sequence of Actinoalloteichus fjordicus DSM 46855 (=ADI127-17), type strain of the new species Actinoalloteichus fjordicus.</title>
        <authorList>
            <person name="Ruckert C."/>
            <person name="Nouioui I."/>
            <person name="Willmese J."/>
            <person name="van Wezel G."/>
            <person name="Klenk H.-P."/>
            <person name="Kalinowski J."/>
            <person name="Zotchev S.B."/>
        </authorList>
    </citation>
    <scope>NUCLEOTIDE SEQUENCE [LARGE SCALE GENOMIC DNA]</scope>
    <source>
        <strain evidence="5">ADI127-7</strain>
    </source>
</reference>
<dbReference type="Proteomes" id="UP000185511">
    <property type="component" value="Chromosome"/>
</dbReference>
<sequence>MSDSPPGPRSDPPGRDPHPLCGRRALITGVSRRQGIGYAVARKLAAYGADIVFHHHVPHDAAQAWGADPAGIEAIAAGIQEAGPTVEVSNLAADLADPTAPAALVEAVAAAGRLDILVCNHARSEPDGDLAAMTAEILDGHWAVDTRSSILLAREFAARHDGGDGGRIVFMTSGQDQGPMPGEVAYAAAKGALAAITLTIADQLADRGITVNAVNPGPVDTGYAAPEARAAVACRFPGGRWGEPDDPARLISWLVTDEARWITGQVINSEGGFRRWT</sequence>
<dbReference type="InterPro" id="IPR002347">
    <property type="entry name" value="SDR_fam"/>
</dbReference>
<feature type="compositionally biased region" description="Pro residues" evidence="3">
    <location>
        <begin position="1"/>
        <end position="11"/>
    </location>
</feature>
<keyword evidence="5" id="KW-1185">Reference proteome</keyword>
<dbReference type="KEGG" id="acad:UA74_29755"/>
<evidence type="ECO:0000256" key="2">
    <source>
        <dbReference type="ARBA" id="ARBA00023002"/>
    </source>
</evidence>
<dbReference type="PANTHER" id="PTHR48107:SF7">
    <property type="entry name" value="RE15974P"/>
    <property type="match status" value="1"/>
</dbReference>
<dbReference type="Gene3D" id="3.40.50.720">
    <property type="entry name" value="NAD(P)-binding Rossmann-like Domain"/>
    <property type="match status" value="1"/>
</dbReference>
<dbReference type="Pfam" id="PF13561">
    <property type="entry name" value="adh_short_C2"/>
    <property type="match status" value="1"/>
</dbReference>
<evidence type="ECO:0000256" key="1">
    <source>
        <dbReference type="ARBA" id="ARBA00006484"/>
    </source>
</evidence>
<dbReference type="InterPro" id="IPR036291">
    <property type="entry name" value="NAD(P)-bd_dom_sf"/>
</dbReference>
<dbReference type="InterPro" id="IPR020904">
    <property type="entry name" value="Sc_DH/Rdtase_CS"/>
</dbReference>
<organism evidence="4 5">
    <name type="scientific">Actinoalloteichus fjordicus</name>
    <dbReference type="NCBI Taxonomy" id="1612552"/>
    <lineage>
        <taxon>Bacteria</taxon>
        <taxon>Bacillati</taxon>
        <taxon>Actinomycetota</taxon>
        <taxon>Actinomycetes</taxon>
        <taxon>Pseudonocardiales</taxon>
        <taxon>Pseudonocardiaceae</taxon>
        <taxon>Actinoalloteichus</taxon>
    </lineage>
</organism>
<dbReference type="AlphaFoldDB" id="A0AAC9LHE8"/>
<proteinExistence type="inferred from homology"/>
<evidence type="ECO:0000256" key="3">
    <source>
        <dbReference type="SAM" id="MobiDB-lite"/>
    </source>
</evidence>
<evidence type="ECO:0008006" key="6">
    <source>
        <dbReference type="Google" id="ProtNLM"/>
    </source>
</evidence>